<comment type="caution">
    <text evidence="3">The sequence shown here is derived from an EMBL/GenBank/DDBJ whole genome shotgun (WGS) entry which is preliminary data.</text>
</comment>
<proteinExistence type="predicted"/>
<protein>
    <submittedName>
        <fullName evidence="3">Uncharacterized protein</fullName>
    </submittedName>
</protein>
<gene>
    <name evidence="3" type="ORF">ElyMa_006763400</name>
</gene>
<dbReference type="EMBL" id="BMAT01013545">
    <property type="protein sequence ID" value="GFS15111.1"/>
    <property type="molecule type" value="Genomic_DNA"/>
</dbReference>
<keyword evidence="4" id="KW-1185">Reference proteome</keyword>
<evidence type="ECO:0000313" key="4">
    <source>
        <dbReference type="Proteomes" id="UP000762676"/>
    </source>
</evidence>
<accession>A0AAV4J348</accession>
<feature type="chain" id="PRO_5043932466" evidence="2">
    <location>
        <begin position="20"/>
        <end position="95"/>
    </location>
</feature>
<evidence type="ECO:0000313" key="3">
    <source>
        <dbReference type="EMBL" id="GFS15111.1"/>
    </source>
</evidence>
<organism evidence="3 4">
    <name type="scientific">Elysia marginata</name>
    <dbReference type="NCBI Taxonomy" id="1093978"/>
    <lineage>
        <taxon>Eukaryota</taxon>
        <taxon>Metazoa</taxon>
        <taxon>Spiralia</taxon>
        <taxon>Lophotrochozoa</taxon>
        <taxon>Mollusca</taxon>
        <taxon>Gastropoda</taxon>
        <taxon>Heterobranchia</taxon>
        <taxon>Euthyneura</taxon>
        <taxon>Panpulmonata</taxon>
        <taxon>Sacoglossa</taxon>
        <taxon>Placobranchoidea</taxon>
        <taxon>Plakobranchidae</taxon>
        <taxon>Elysia</taxon>
    </lineage>
</organism>
<reference evidence="3 4" key="1">
    <citation type="journal article" date="2021" name="Elife">
        <title>Chloroplast acquisition without the gene transfer in kleptoplastic sea slugs, Plakobranchus ocellatus.</title>
        <authorList>
            <person name="Maeda T."/>
            <person name="Takahashi S."/>
            <person name="Yoshida T."/>
            <person name="Shimamura S."/>
            <person name="Takaki Y."/>
            <person name="Nagai Y."/>
            <person name="Toyoda A."/>
            <person name="Suzuki Y."/>
            <person name="Arimoto A."/>
            <person name="Ishii H."/>
            <person name="Satoh N."/>
            <person name="Nishiyama T."/>
            <person name="Hasebe M."/>
            <person name="Maruyama T."/>
            <person name="Minagawa J."/>
            <person name="Obokata J."/>
            <person name="Shigenobu S."/>
        </authorList>
    </citation>
    <scope>NUCLEOTIDE SEQUENCE [LARGE SCALE GENOMIC DNA]</scope>
</reference>
<keyword evidence="2" id="KW-0732">Signal</keyword>
<feature type="region of interest" description="Disordered" evidence="1">
    <location>
        <begin position="72"/>
        <end position="95"/>
    </location>
</feature>
<sequence>MNGHALSVVVFFIAHAVWRHREEPWTYNRKDRLISDDLNLRTALLDDVLRPYTAREYNQTLGVDHLFDSSDMCRPQRTSRDSMFENNYGKQSVLS</sequence>
<dbReference type="Proteomes" id="UP000762676">
    <property type="component" value="Unassembled WGS sequence"/>
</dbReference>
<dbReference type="AlphaFoldDB" id="A0AAV4J348"/>
<feature type="compositionally biased region" description="Polar residues" evidence="1">
    <location>
        <begin position="84"/>
        <end position="95"/>
    </location>
</feature>
<name>A0AAV4J348_9GAST</name>
<evidence type="ECO:0000256" key="2">
    <source>
        <dbReference type="SAM" id="SignalP"/>
    </source>
</evidence>
<evidence type="ECO:0000256" key="1">
    <source>
        <dbReference type="SAM" id="MobiDB-lite"/>
    </source>
</evidence>
<feature type="signal peptide" evidence="2">
    <location>
        <begin position="1"/>
        <end position="19"/>
    </location>
</feature>